<reference evidence="2 3" key="1">
    <citation type="journal article" date="2015" name="Microbes Environ.">
        <title>Distribution and evolution of nitrogen fixation genes in the phylum bacteroidetes.</title>
        <authorList>
            <person name="Inoue J."/>
            <person name="Oshima K."/>
            <person name="Suda W."/>
            <person name="Sakamoto M."/>
            <person name="Iino T."/>
            <person name="Noda S."/>
            <person name="Hongoh Y."/>
            <person name="Hattori M."/>
            <person name="Ohkuma M."/>
        </authorList>
    </citation>
    <scope>NUCLEOTIDE SEQUENCE [LARGE SCALE GENOMIC DNA]</scope>
    <source>
        <strain evidence="2">JCM 15548</strain>
    </source>
</reference>
<organism evidence="2 3">
    <name type="scientific">Geofilum rubicundum JCM 15548</name>
    <dbReference type="NCBI Taxonomy" id="1236989"/>
    <lineage>
        <taxon>Bacteria</taxon>
        <taxon>Pseudomonadati</taxon>
        <taxon>Bacteroidota</taxon>
        <taxon>Bacteroidia</taxon>
        <taxon>Marinilabiliales</taxon>
        <taxon>Marinilabiliaceae</taxon>
        <taxon>Geofilum</taxon>
    </lineage>
</organism>
<keyword evidence="3" id="KW-1185">Reference proteome</keyword>
<dbReference type="SUPFAM" id="SSF48726">
    <property type="entry name" value="Immunoglobulin"/>
    <property type="match status" value="1"/>
</dbReference>
<evidence type="ECO:0000313" key="3">
    <source>
        <dbReference type="Proteomes" id="UP000032900"/>
    </source>
</evidence>
<dbReference type="AlphaFoldDB" id="A0A0E9LR25"/>
<dbReference type="InterPro" id="IPR007110">
    <property type="entry name" value="Ig-like_dom"/>
</dbReference>
<evidence type="ECO:0000259" key="1">
    <source>
        <dbReference type="PROSITE" id="PS50835"/>
    </source>
</evidence>
<accession>A0A0E9LR25</accession>
<dbReference type="STRING" id="1236989.JCM15548_14544"/>
<proteinExistence type="predicted"/>
<protein>
    <recommendedName>
        <fullName evidence="1">Ig-like domain-containing protein</fullName>
    </recommendedName>
</protein>
<evidence type="ECO:0000313" key="2">
    <source>
        <dbReference type="EMBL" id="GAO27699.1"/>
    </source>
</evidence>
<feature type="domain" description="Ig-like" evidence="1">
    <location>
        <begin position="1"/>
        <end position="71"/>
    </location>
</feature>
<dbReference type="InterPro" id="IPR036179">
    <property type="entry name" value="Ig-like_dom_sf"/>
</dbReference>
<comment type="caution">
    <text evidence="2">The sequence shown here is derived from an EMBL/GenBank/DDBJ whole genome shotgun (WGS) entry which is preliminary data.</text>
</comment>
<dbReference type="EMBL" id="BAZW01000087">
    <property type="protein sequence ID" value="GAO27699.1"/>
    <property type="molecule type" value="Genomic_DNA"/>
</dbReference>
<dbReference type="Proteomes" id="UP000032900">
    <property type="component" value="Unassembled WGS sequence"/>
</dbReference>
<dbReference type="InterPro" id="IPR013783">
    <property type="entry name" value="Ig-like_fold"/>
</dbReference>
<sequence>MTLTASATGGSGNYVYQWYRAGAEITGATSDTYVISNALATDAGEYSVVVGDIANGITCSSSPALLTVNVTEATATLTGEQNICEGTSEIYTATGGDLYTFTLLDESDIVIDTRAADADATYATDVTLALGTYTLSVLVVDGNGCEDEANLAIEVKESPDNSLTFSSTDICDGETITASATAGYSSYDFMVNGISVQSGASHEYSSDAWTDGDVIKVAITLGGCAVESAEETITVRDLPVIELNSDQAGDVACLNETVVLTATGGVDYAFYLNTVQVQDFGNGATYSSTFDDGDVISVVGRAANGCEASDDVTLQVNTPVAGLSASATELCANETITLTASGGTLYEFFRNGTSLGAATTDNEIEISDPVDGDQFYVSVENEFGCTAVSSTIEMTVHPIPVVTLSSDATEICVGDPVTFEATGGDFYSFYILRNSLDIDQQQSASNQFTTSDIEDGDLVYVVVTDANSCQAHSDSIPMTVNDLPVAGINVLPSNNIGEGEDVTVEASGGVDYIYLVNNAPHDGDVNGWVTDASLEIGGLEDGDELSLIARNASGCVDTSEVVTINVDTYPDVFELRPAYAEYCSGDAGVQLFLSGYEEFVMYELYETSDLITPVATSSLENGVMVFNNIPEGDYQVKARRMNGLKLSIWFTSIVEVREQPVPSIFNMNPTGVLTECPVSISLGGSEVGIDYHLLLNGALFSGPVAGDGGSLDMGAYDIGGVYTILAVNPSTGCSSLMNGQVELDVVPNSPVFNLLSDPSDGVYCEGSEGVSLILDGSSNGAAYEVYRNSNTTGIVAVGDGEPIDFGLFTEEGTYRVMIAADGGCLYPMDGVVTVSMVPAPEAFALEADNEGHFCAGDATGVEIRQIGQQAGVVYQLYFDGETQGPSVVGSISDPVLEINFGSFNIPGEYTVIGSMPGSGCEGVVGSITLTEDALPAVFELTGETGYCAGGGEALIELSGSENDVEYELHLDGSATGYIESGNGGLIQFTVDAPGDYSVMATLDRDHTSCEIEMNGLVSIVEKPLPLSNKNIVVDDAGADCENGATITIENSEMGVVYEIYWTDNGSEGPTGLTVTGDGANVDFPETLIDGNGTYRVLASLDGCEAFLDNDFAVSIPNVITKYAILGDGAICEGDGGMNISLSSSEANVDYSLWSLGAGAGGSNVAISTITPLTGGDVLDFGMIAEAGDYIIVASNADCDSVVMHGMVELRFNPLPVAYQITGSGVFCDVAEGAVIGLNGSESYINYTLIWHDGDIPRVRGTAIGSGDALTFPGT</sequence>
<dbReference type="Gene3D" id="2.60.40.10">
    <property type="entry name" value="Immunoglobulins"/>
    <property type="match status" value="1"/>
</dbReference>
<gene>
    <name evidence="2" type="ORF">JCM15548_14544</name>
</gene>
<dbReference type="PROSITE" id="PS50835">
    <property type="entry name" value="IG_LIKE"/>
    <property type="match status" value="1"/>
</dbReference>
<name>A0A0E9LR25_9BACT</name>